<dbReference type="OrthoDB" id="9757990at2"/>
<dbReference type="SMART" id="SM00387">
    <property type="entry name" value="HATPase_c"/>
    <property type="match status" value="1"/>
</dbReference>
<dbReference type="SUPFAM" id="SSF158472">
    <property type="entry name" value="HAMP domain-like"/>
    <property type="match status" value="1"/>
</dbReference>
<dbReference type="CDD" id="cd06225">
    <property type="entry name" value="HAMP"/>
    <property type="match status" value="1"/>
</dbReference>
<comment type="caution">
    <text evidence="26">The sequence shown here is derived from an EMBL/GenBank/DDBJ whole genome shotgun (WGS) entry which is preliminary data.</text>
</comment>
<dbReference type="AlphaFoldDB" id="A0A4R7J263"/>
<keyword evidence="14" id="KW-0460">Magnesium</keyword>
<evidence type="ECO:0000256" key="8">
    <source>
        <dbReference type="ARBA" id="ARBA00022679"/>
    </source>
</evidence>
<protein>
    <recommendedName>
        <fullName evidence="21">Signal transduction histidine-protein kinase/phosphatase MprB</fullName>
        <ecNumber evidence="5">2.7.13.3</ecNumber>
    </recommendedName>
    <alternativeName>
        <fullName evidence="22">Mycobacterial persistence regulator B</fullName>
    </alternativeName>
</protein>
<evidence type="ECO:0000256" key="11">
    <source>
        <dbReference type="ARBA" id="ARBA00022777"/>
    </source>
</evidence>
<evidence type="ECO:0000256" key="5">
    <source>
        <dbReference type="ARBA" id="ARBA00012438"/>
    </source>
</evidence>
<evidence type="ECO:0000256" key="15">
    <source>
        <dbReference type="ARBA" id="ARBA00022912"/>
    </source>
</evidence>
<keyword evidence="8" id="KW-0808">Transferase</keyword>
<dbReference type="InterPro" id="IPR050980">
    <property type="entry name" value="2C_sensor_his_kinase"/>
</dbReference>
<keyword evidence="9 23" id="KW-0812">Transmembrane</keyword>
<reference evidence="26 27" key="1">
    <citation type="submission" date="2019-03" db="EMBL/GenBank/DDBJ databases">
        <title>Genomic Encyclopedia of Archaeal and Bacterial Type Strains, Phase II (KMG-II): from individual species to whole genera.</title>
        <authorList>
            <person name="Goeker M."/>
        </authorList>
    </citation>
    <scope>NUCLEOTIDE SEQUENCE [LARGE SCALE GENOMIC DNA]</scope>
    <source>
        <strain evidence="26 27">DSM 24323</strain>
    </source>
</reference>
<keyword evidence="16 23" id="KW-1133">Transmembrane helix</keyword>
<keyword evidence="19" id="KW-0843">Virulence</keyword>
<evidence type="ECO:0000256" key="18">
    <source>
        <dbReference type="ARBA" id="ARBA00023016"/>
    </source>
</evidence>
<evidence type="ECO:0000259" key="25">
    <source>
        <dbReference type="PROSITE" id="PS50885"/>
    </source>
</evidence>
<dbReference type="PANTHER" id="PTHR44936:SF9">
    <property type="entry name" value="SENSOR PROTEIN CREC"/>
    <property type="match status" value="1"/>
</dbReference>
<dbReference type="PANTHER" id="PTHR44936">
    <property type="entry name" value="SENSOR PROTEIN CREC"/>
    <property type="match status" value="1"/>
</dbReference>
<evidence type="ECO:0000313" key="27">
    <source>
        <dbReference type="Proteomes" id="UP000295371"/>
    </source>
</evidence>
<evidence type="ECO:0000256" key="2">
    <source>
        <dbReference type="ARBA" id="ARBA00001936"/>
    </source>
</evidence>
<dbReference type="SUPFAM" id="SSF55874">
    <property type="entry name" value="ATPase domain of HSP90 chaperone/DNA topoisomerase II/histidine kinase"/>
    <property type="match status" value="1"/>
</dbReference>
<feature type="domain" description="Histidine kinase" evidence="24">
    <location>
        <begin position="247"/>
        <end position="460"/>
    </location>
</feature>
<dbReference type="InterPro" id="IPR004358">
    <property type="entry name" value="Sig_transdc_His_kin-like_C"/>
</dbReference>
<evidence type="ECO:0000313" key="26">
    <source>
        <dbReference type="EMBL" id="TDT31230.1"/>
    </source>
</evidence>
<evidence type="ECO:0000256" key="23">
    <source>
        <dbReference type="SAM" id="Phobius"/>
    </source>
</evidence>
<dbReference type="Pfam" id="PF00512">
    <property type="entry name" value="HisKA"/>
    <property type="match status" value="1"/>
</dbReference>
<gene>
    <name evidence="26" type="ORF">CLV29_2644</name>
</gene>
<proteinExistence type="predicted"/>
<evidence type="ECO:0000256" key="13">
    <source>
        <dbReference type="ARBA" id="ARBA00022840"/>
    </source>
</evidence>
<evidence type="ECO:0000256" key="7">
    <source>
        <dbReference type="ARBA" id="ARBA00022553"/>
    </source>
</evidence>
<dbReference type="Proteomes" id="UP000295371">
    <property type="component" value="Unassembled WGS sequence"/>
</dbReference>
<keyword evidence="13" id="KW-0067">ATP-binding</keyword>
<keyword evidence="18" id="KW-0346">Stress response</keyword>
<evidence type="ECO:0000256" key="22">
    <source>
        <dbReference type="ARBA" id="ARBA00041776"/>
    </source>
</evidence>
<dbReference type="PROSITE" id="PS50109">
    <property type="entry name" value="HIS_KIN"/>
    <property type="match status" value="1"/>
</dbReference>
<dbReference type="InterPro" id="IPR036097">
    <property type="entry name" value="HisK_dim/P_sf"/>
</dbReference>
<dbReference type="InterPro" id="IPR036890">
    <property type="entry name" value="HATPase_C_sf"/>
</dbReference>
<keyword evidence="20" id="KW-0464">Manganese</keyword>
<dbReference type="CDD" id="cd00082">
    <property type="entry name" value="HisKA"/>
    <property type="match status" value="1"/>
</dbReference>
<evidence type="ECO:0000256" key="14">
    <source>
        <dbReference type="ARBA" id="ARBA00022842"/>
    </source>
</evidence>
<evidence type="ECO:0000256" key="20">
    <source>
        <dbReference type="ARBA" id="ARBA00023211"/>
    </source>
</evidence>
<dbReference type="EC" id="2.7.13.3" evidence="5"/>
<evidence type="ECO:0000256" key="3">
    <source>
        <dbReference type="ARBA" id="ARBA00001946"/>
    </source>
</evidence>
<keyword evidence="27" id="KW-1185">Reference proteome</keyword>
<dbReference type="EMBL" id="SOAW01000002">
    <property type="protein sequence ID" value="TDT31230.1"/>
    <property type="molecule type" value="Genomic_DNA"/>
</dbReference>
<comment type="cofactor">
    <cofactor evidence="2">
        <name>Mn(2+)</name>
        <dbReference type="ChEBI" id="CHEBI:29035"/>
    </cofactor>
</comment>
<evidence type="ECO:0000256" key="12">
    <source>
        <dbReference type="ARBA" id="ARBA00022801"/>
    </source>
</evidence>
<dbReference type="Gene3D" id="3.30.565.10">
    <property type="entry name" value="Histidine kinase-like ATPase, C-terminal domain"/>
    <property type="match status" value="1"/>
</dbReference>
<comment type="subcellular location">
    <subcellularLocation>
        <location evidence="4">Cell membrane</location>
        <topology evidence="4">Multi-pass membrane protein</topology>
    </subcellularLocation>
</comment>
<evidence type="ECO:0000256" key="16">
    <source>
        <dbReference type="ARBA" id="ARBA00022989"/>
    </source>
</evidence>
<dbReference type="Pfam" id="PF00672">
    <property type="entry name" value="HAMP"/>
    <property type="match status" value="1"/>
</dbReference>
<evidence type="ECO:0000256" key="1">
    <source>
        <dbReference type="ARBA" id="ARBA00000085"/>
    </source>
</evidence>
<dbReference type="RefSeq" id="WP_133755530.1">
    <property type="nucleotide sequence ID" value="NZ_SOAW01000002.1"/>
</dbReference>
<dbReference type="GO" id="GO:0005524">
    <property type="term" value="F:ATP binding"/>
    <property type="evidence" value="ECO:0007669"/>
    <property type="project" value="UniProtKB-KW"/>
</dbReference>
<dbReference type="InterPro" id="IPR003660">
    <property type="entry name" value="HAMP_dom"/>
</dbReference>
<evidence type="ECO:0000256" key="9">
    <source>
        <dbReference type="ARBA" id="ARBA00022692"/>
    </source>
</evidence>
<keyword evidence="23" id="KW-0472">Membrane</keyword>
<keyword evidence="12" id="KW-0378">Hydrolase</keyword>
<dbReference type="SMART" id="SM00388">
    <property type="entry name" value="HisKA"/>
    <property type="match status" value="1"/>
</dbReference>
<keyword evidence="6" id="KW-1003">Cell membrane</keyword>
<dbReference type="InterPro" id="IPR003661">
    <property type="entry name" value="HisK_dim/P_dom"/>
</dbReference>
<feature type="transmembrane region" description="Helical" evidence="23">
    <location>
        <begin position="162"/>
        <end position="185"/>
    </location>
</feature>
<evidence type="ECO:0000256" key="19">
    <source>
        <dbReference type="ARBA" id="ARBA00023026"/>
    </source>
</evidence>
<dbReference type="SMART" id="SM00304">
    <property type="entry name" value="HAMP"/>
    <property type="match status" value="1"/>
</dbReference>
<evidence type="ECO:0000256" key="17">
    <source>
        <dbReference type="ARBA" id="ARBA00023012"/>
    </source>
</evidence>
<organism evidence="26 27">
    <name type="scientific">Naumannella halotolerans</name>
    <dbReference type="NCBI Taxonomy" id="993414"/>
    <lineage>
        <taxon>Bacteria</taxon>
        <taxon>Bacillati</taxon>
        <taxon>Actinomycetota</taxon>
        <taxon>Actinomycetes</taxon>
        <taxon>Propionibacteriales</taxon>
        <taxon>Propionibacteriaceae</taxon>
        <taxon>Naumannella</taxon>
    </lineage>
</organism>
<evidence type="ECO:0000256" key="21">
    <source>
        <dbReference type="ARBA" id="ARBA00040454"/>
    </source>
</evidence>
<keyword evidence="15" id="KW-0904">Protein phosphatase</keyword>
<dbReference type="SUPFAM" id="SSF47384">
    <property type="entry name" value="Homodimeric domain of signal transducing histidine kinase"/>
    <property type="match status" value="1"/>
</dbReference>
<dbReference type="Gene3D" id="6.10.340.10">
    <property type="match status" value="1"/>
</dbReference>
<dbReference type="GO" id="GO:0005886">
    <property type="term" value="C:plasma membrane"/>
    <property type="evidence" value="ECO:0007669"/>
    <property type="project" value="UniProtKB-SubCell"/>
</dbReference>
<keyword evidence="11 26" id="KW-0418">Kinase</keyword>
<name>A0A4R7J263_9ACTN</name>
<dbReference type="InterPro" id="IPR003594">
    <property type="entry name" value="HATPase_dom"/>
</dbReference>
<evidence type="ECO:0000256" key="10">
    <source>
        <dbReference type="ARBA" id="ARBA00022741"/>
    </source>
</evidence>
<evidence type="ECO:0000256" key="4">
    <source>
        <dbReference type="ARBA" id="ARBA00004651"/>
    </source>
</evidence>
<feature type="domain" description="HAMP" evidence="25">
    <location>
        <begin position="187"/>
        <end position="239"/>
    </location>
</feature>
<dbReference type="Gene3D" id="1.10.287.130">
    <property type="match status" value="1"/>
</dbReference>
<dbReference type="PRINTS" id="PR00344">
    <property type="entry name" value="BCTRLSENSOR"/>
</dbReference>
<dbReference type="PROSITE" id="PS50885">
    <property type="entry name" value="HAMP"/>
    <property type="match status" value="1"/>
</dbReference>
<dbReference type="GO" id="GO:0004721">
    <property type="term" value="F:phosphoprotein phosphatase activity"/>
    <property type="evidence" value="ECO:0007669"/>
    <property type="project" value="UniProtKB-KW"/>
</dbReference>
<sequence>MRNRILVPLLSCALLALIAAAVPSLGLMAQRRTEQMISNRTQVLERVAELARSVEPDRATSGSALETYVERHRQIHREHLLILDSTGQTVHSTGGLDKDSPQVSTLLRTYGFTPPRVQVATIQPWSPDRALMAVPIEMGNDLSGGVVVLQADLTGARRDIRLAWLFALGMVLLLAGVLVMVTSAWSRWVVRPVLRLDEAANRLSTGQRPEPVQTAGPPELRRLARSFDSMAQALTSTVEQQQALIADTSHQLRNPIAAVRLRVDLLQQSATTQQEPSLHQVQADLDRLEDTVDRLLVLAELDHQINAEPLGSAVSKEISLIEPEVIVHHWQARATAAGVRLRAVGEPVQTRARGAEEMIDNLLDNACKYAGEGATVWLRARREADQVLIMVEDSGSGLAETELRYVGHRFWRSSRHTDRAGTGLGLSLVITLARASGGTAEVTRSDHGGLAIRLTLPAVER</sequence>
<keyword evidence="7" id="KW-0597">Phosphoprotein</keyword>
<evidence type="ECO:0000259" key="24">
    <source>
        <dbReference type="PROSITE" id="PS50109"/>
    </source>
</evidence>
<dbReference type="Pfam" id="PF02518">
    <property type="entry name" value="HATPase_c"/>
    <property type="match status" value="1"/>
</dbReference>
<keyword evidence="10" id="KW-0547">Nucleotide-binding</keyword>
<dbReference type="InterPro" id="IPR005467">
    <property type="entry name" value="His_kinase_dom"/>
</dbReference>
<comment type="catalytic activity">
    <reaction evidence="1">
        <text>ATP + protein L-histidine = ADP + protein N-phospho-L-histidine.</text>
        <dbReference type="EC" id="2.7.13.3"/>
    </reaction>
</comment>
<comment type="cofactor">
    <cofactor evidence="3">
        <name>Mg(2+)</name>
        <dbReference type="ChEBI" id="CHEBI:18420"/>
    </cofactor>
</comment>
<evidence type="ECO:0000256" key="6">
    <source>
        <dbReference type="ARBA" id="ARBA00022475"/>
    </source>
</evidence>
<dbReference type="GO" id="GO:0000155">
    <property type="term" value="F:phosphorelay sensor kinase activity"/>
    <property type="evidence" value="ECO:0007669"/>
    <property type="project" value="InterPro"/>
</dbReference>
<keyword evidence="17" id="KW-0902">Two-component regulatory system</keyword>
<accession>A0A4R7J263</accession>